<evidence type="ECO:0000256" key="1">
    <source>
        <dbReference type="ARBA" id="ARBA00001946"/>
    </source>
</evidence>
<dbReference type="PANTHER" id="PTHR43046:SF14">
    <property type="entry name" value="MUTT_NUDIX FAMILY PROTEIN"/>
    <property type="match status" value="1"/>
</dbReference>
<dbReference type="InterPro" id="IPR000086">
    <property type="entry name" value="NUDIX_hydrolase_dom"/>
</dbReference>
<gene>
    <name evidence="4" type="ORF">ENW83_01375</name>
</gene>
<keyword evidence="2 4" id="KW-0378">Hydrolase</keyword>
<name>A0A7J3SKQ8_9CREN</name>
<evidence type="ECO:0000259" key="3">
    <source>
        <dbReference type="PROSITE" id="PS51462"/>
    </source>
</evidence>
<dbReference type="GO" id="GO:0016787">
    <property type="term" value="F:hydrolase activity"/>
    <property type="evidence" value="ECO:0007669"/>
    <property type="project" value="UniProtKB-KW"/>
</dbReference>
<reference evidence="4" key="1">
    <citation type="journal article" date="2020" name="mSystems">
        <title>Genome- and Community-Level Interaction Insights into Carbon Utilization and Element Cycling Functions of Hydrothermarchaeota in Hydrothermal Sediment.</title>
        <authorList>
            <person name="Zhou Z."/>
            <person name="Liu Y."/>
            <person name="Xu W."/>
            <person name="Pan J."/>
            <person name="Luo Z.H."/>
            <person name="Li M."/>
        </authorList>
    </citation>
    <scope>NUCLEOTIDE SEQUENCE [LARGE SCALE GENOMIC DNA]</scope>
    <source>
        <strain evidence="4">SpSt-885</strain>
    </source>
</reference>
<proteinExistence type="predicted"/>
<organism evidence="4">
    <name type="scientific">Fervidicoccus fontis</name>
    <dbReference type="NCBI Taxonomy" id="683846"/>
    <lineage>
        <taxon>Archaea</taxon>
        <taxon>Thermoproteota</taxon>
        <taxon>Thermoprotei</taxon>
        <taxon>Fervidicoccales</taxon>
        <taxon>Fervidicoccaceae</taxon>
        <taxon>Fervidicoccus</taxon>
    </lineage>
</organism>
<dbReference type="PANTHER" id="PTHR43046">
    <property type="entry name" value="GDP-MANNOSE MANNOSYL HYDROLASE"/>
    <property type="match status" value="1"/>
</dbReference>
<dbReference type="Pfam" id="PF00293">
    <property type="entry name" value="NUDIX"/>
    <property type="match status" value="1"/>
</dbReference>
<protein>
    <submittedName>
        <fullName evidence="4">NUDIX hydrolase</fullName>
    </submittedName>
</protein>
<dbReference type="PRINTS" id="PR00502">
    <property type="entry name" value="NUDIXFAMILY"/>
</dbReference>
<sequence>MARKLKEEGFIPDTLYNKIVECMPIPCVEAIIVRDGALLFLRRRNSPAKGQWWFPGGRIRKGESIEEALLREVKEETGLTVKKCRLVNVYSRIFPERHDITIVYLCECNGGEVKLNAEHSEFKFLKELPEDIHPYLLEAIQDSGWNPK</sequence>
<dbReference type="AlphaFoldDB" id="A0A7J3SKQ8"/>
<dbReference type="InterPro" id="IPR020084">
    <property type="entry name" value="NUDIX_hydrolase_CS"/>
</dbReference>
<dbReference type="EMBL" id="DTLS01000040">
    <property type="protein sequence ID" value="HGZ59845.1"/>
    <property type="molecule type" value="Genomic_DNA"/>
</dbReference>
<comment type="cofactor">
    <cofactor evidence="1">
        <name>Mg(2+)</name>
        <dbReference type="ChEBI" id="CHEBI:18420"/>
    </cofactor>
</comment>
<evidence type="ECO:0000256" key="2">
    <source>
        <dbReference type="ARBA" id="ARBA00022801"/>
    </source>
</evidence>
<feature type="domain" description="Nudix hydrolase" evidence="3">
    <location>
        <begin position="23"/>
        <end position="148"/>
    </location>
</feature>
<dbReference type="InterPro" id="IPR015797">
    <property type="entry name" value="NUDIX_hydrolase-like_dom_sf"/>
</dbReference>
<dbReference type="SUPFAM" id="SSF55811">
    <property type="entry name" value="Nudix"/>
    <property type="match status" value="1"/>
</dbReference>
<comment type="caution">
    <text evidence="4">The sequence shown here is derived from an EMBL/GenBank/DDBJ whole genome shotgun (WGS) entry which is preliminary data.</text>
</comment>
<dbReference type="PROSITE" id="PS51462">
    <property type="entry name" value="NUDIX"/>
    <property type="match status" value="1"/>
</dbReference>
<evidence type="ECO:0000313" key="4">
    <source>
        <dbReference type="EMBL" id="HGZ59845.1"/>
    </source>
</evidence>
<dbReference type="Gene3D" id="3.90.79.10">
    <property type="entry name" value="Nucleoside Triphosphate Pyrophosphohydrolase"/>
    <property type="match status" value="1"/>
</dbReference>
<dbReference type="InterPro" id="IPR020476">
    <property type="entry name" value="Nudix_hydrolase"/>
</dbReference>
<accession>A0A7J3SKQ8</accession>
<dbReference type="PROSITE" id="PS00893">
    <property type="entry name" value="NUDIX_BOX"/>
    <property type="match status" value="1"/>
</dbReference>